<evidence type="ECO:0000313" key="3">
    <source>
        <dbReference type="Proteomes" id="UP001596074"/>
    </source>
</evidence>
<dbReference type="Pfam" id="PF11887">
    <property type="entry name" value="Mce4_CUP1"/>
    <property type="match status" value="1"/>
</dbReference>
<sequence length="279" mass="29784">QVRVDLRIREDVPVPRDVRATIVAASTIGERSVVLHPAWRPGTPRAPAGSVIPKERTDLPVEIDEALTAFTALTQSIDPGALGEVFEGGARAVDGRGDDVNRALQSTGTLAGNLAAQDRKLAGIARDLNQLATSLNRRDEKLTAFIGDFSAASRALADERARLRTFLAGLEALIRQGGAVVTAYQEKLPAVLTEASEMVMTLKANSASISQAITSLAGVTDAVIKAWDRKTGTITVRAQINATLRIWLQPIFTAMGWGKVPCLDGQNGCRSTVQRKGRP</sequence>
<feature type="non-terminal residue" evidence="2">
    <location>
        <position position="1"/>
    </location>
</feature>
<evidence type="ECO:0000259" key="1">
    <source>
        <dbReference type="Pfam" id="PF11887"/>
    </source>
</evidence>
<accession>A0ABW1AK03</accession>
<dbReference type="EMBL" id="JBHSON010000230">
    <property type="protein sequence ID" value="MFC5754969.1"/>
    <property type="molecule type" value="Genomic_DNA"/>
</dbReference>
<dbReference type="RefSeq" id="WP_378293575.1">
    <property type="nucleotide sequence ID" value="NZ_JBHSON010000230.1"/>
</dbReference>
<protein>
    <submittedName>
        <fullName evidence="2">MCE family protein</fullName>
    </submittedName>
</protein>
<keyword evidence="3" id="KW-1185">Reference proteome</keyword>
<name>A0ABW1AK03_9ACTN</name>
<dbReference type="PANTHER" id="PTHR33371:SF4">
    <property type="entry name" value="INTERMEMBRANE PHOSPHOLIPID TRANSPORT SYSTEM BINDING PROTEIN MLAD"/>
    <property type="match status" value="1"/>
</dbReference>
<comment type="caution">
    <text evidence="2">The sequence shown here is derived from an EMBL/GenBank/DDBJ whole genome shotgun (WGS) entry which is preliminary data.</text>
</comment>
<gene>
    <name evidence="2" type="ORF">ACFPZN_55980</name>
</gene>
<evidence type="ECO:0000313" key="2">
    <source>
        <dbReference type="EMBL" id="MFC5754969.1"/>
    </source>
</evidence>
<dbReference type="InterPro" id="IPR052336">
    <property type="entry name" value="MlaD_Phospholipid_Transporter"/>
</dbReference>
<proteinExistence type="predicted"/>
<reference evidence="3" key="1">
    <citation type="journal article" date="2019" name="Int. J. Syst. Evol. Microbiol.">
        <title>The Global Catalogue of Microorganisms (GCM) 10K type strain sequencing project: providing services to taxonomists for standard genome sequencing and annotation.</title>
        <authorList>
            <consortium name="The Broad Institute Genomics Platform"/>
            <consortium name="The Broad Institute Genome Sequencing Center for Infectious Disease"/>
            <person name="Wu L."/>
            <person name="Ma J."/>
        </authorList>
    </citation>
    <scope>NUCLEOTIDE SEQUENCE [LARGE SCALE GENOMIC DNA]</scope>
    <source>
        <strain evidence="3">KCTC 42087</strain>
    </source>
</reference>
<dbReference type="PANTHER" id="PTHR33371">
    <property type="entry name" value="INTERMEMBRANE PHOSPHOLIPID TRANSPORT SYSTEM BINDING PROTEIN MLAD-RELATED"/>
    <property type="match status" value="1"/>
</dbReference>
<dbReference type="InterPro" id="IPR024516">
    <property type="entry name" value="Mce_C"/>
</dbReference>
<feature type="domain" description="Mammalian cell entry C-terminal" evidence="1">
    <location>
        <begin position="46"/>
        <end position="229"/>
    </location>
</feature>
<organism evidence="2 3">
    <name type="scientific">Actinomadura rugatobispora</name>
    <dbReference type="NCBI Taxonomy" id="1994"/>
    <lineage>
        <taxon>Bacteria</taxon>
        <taxon>Bacillati</taxon>
        <taxon>Actinomycetota</taxon>
        <taxon>Actinomycetes</taxon>
        <taxon>Streptosporangiales</taxon>
        <taxon>Thermomonosporaceae</taxon>
        <taxon>Actinomadura</taxon>
    </lineage>
</organism>
<dbReference type="Proteomes" id="UP001596074">
    <property type="component" value="Unassembled WGS sequence"/>
</dbReference>